<protein>
    <recommendedName>
        <fullName evidence="9">Uracil-DNA glycosylase-like domain-containing protein</fullName>
    </recommendedName>
</protein>
<keyword evidence="5" id="KW-0408">Iron</keyword>
<dbReference type="Proteomes" id="UP000215405">
    <property type="component" value="Unassembled WGS sequence"/>
</dbReference>
<evidence type="ECO:0000256" key="6">
    <source>
        <dbReference type="ARBA" id="ARBA00023014"/>
    </source>
</evidence>
<evidence type="ECO:0000256" key="7">
    <source>
        <dbReference type="ARBA" id="ARBA00023204"/>
    </source>
</evidence>
<name>A0A231UU19_9HYPH</name>
<evidence type="ECO:0000256" key="4">
    <source>
        <dbReference type="ARBA" id="ARBA00022801"/>
    </source>
</evidence>
<dbReference type="GO" id="GO:0006281">
    <property type="term" value="P:DNA repair"/>
    <property type="evidence" value="ECO:0007669"/>
    <property type="project" value="UniProtKB-KW"/>
</dbReference>
<dbReference type="SUPFAM" id="SSF52141">
    <property type="entry name" value="Uracil-DNA glycosylase-like"/>
    <property type="match status" value="1"/>
</dbReference>
<evidence type="ECO:0000313" key="10">
    <source>
        <dbReference type="EMBL" id="OXS99424.1"/>
    </source>
</evidence>
<dbReference type="SMART" id="SM00987">
    <property type="entry name" value="UreE_C"/>
    <property type="match status" value="1"/>
</dbReference>
<dbReference type="AlphaFoldDB" id="A0A231UU19"/>
<dbReference type="Pfam" id="PF03167">
    <property type="entry name" value="UDG"/>
    <property type="match status" value="1"/>
</dbReference>
<dbReference type="GO" id="GO:0046872">
    <property type="term" value="F:metal ion binding"/>
    <property type="evidence" value="ECO:0007669"/>
    <property type="project" value="UniProtKB-KW"/>
</dbReference>
<keyword evidence="6" id="KW-0411">Iron-sulfur</keyword>
<dbReference type="GO" id="GO:0051539">
    <property type="term" value="F:4 iron, 4 sulfur cluster binding"/>
    <property type="evidence" value="ECO:0007669"/>
    <property type="project" value="UniProtKB-KW"/>
</dbReference>
<dbReference type="InterPro" id="IPR051536">
    <property type="entry name" value="UDG_Type-4/5"/>
</dbReference>
<keyword evidence="3" id="KW-0227">DNA damage</keyword>
<accession>A0A231UU19</accession>
<dbReference type="InterPro" id="IPR005122">
    <property type="entry name" value="Uracil-DNA_glycosylase-like"/>
</dbReference>
<evidence type="ECO:0000256" key="8">
    <source>
        <dbReference type="SAM" id="MobiDB-lite"/>
    </source>
</evidence>
<proteinExistence type="predicted"/>
<dbReference type="EMBL" id="NBYO01000003">
    <property type="protein sequence ID" value="OXS99424.1"/>
    <property type="molecule type" value="Genomic_DNA"/>
</dbReference>
<evidence type="ECO:0000256" key="5">
    <source>
        <dbReference type="ARBA" id="ARBA00023004"/>
    </source>
</evidence>
<evidence type="ECO:0000313" key="11">
    <source>
        <dbReference type="Proteomes" id="UP000215405"/>
    </source>
</evidence>
<keyword evidence="4" id="KW-0378">Hydrolase</keyword>
<comment type="caution">
    <text evidence="10">The sequence shown here is derived from an EMBL/GenBank/DDBJ whole genome shotgun (WGS) entry which is preliminary data.</text>
</comment>
<reference evidence="11" key="1">
    <citation type="journal article" date="2017" name="Int. J. Syst. Evol. Microbiol.">
        <title>Notoacmeibacter marinus gen. nov., sp. nov., isolated from the gut of a limpet and proposal of Notoacmeibacteraceae fam. nov. in the order Rhizobiales of the class Alphaproteobacteria.</title>
        <authorList>
            <person name="Huang Z."/>
            <person name="Guo F."/>
            <person name="Lai Q."/>
        </authorList>
    </citation>
    <scope>NUCLEOTIDE SEQUENCE [LARGE SCALE GENOMIC DNA]</scope>
    <source>
        <strain evidence="11">XMTR2A4</strain>
    </source>
</reference>
<dbReference type="GO" id="GO:0097506">
    <property type="term" value="F:deaminated base DNA N-glycosylase activity"/>
    <property type="evidence" value="ECO:0007669"/>
    <property type="project" value="UniProtKB-ARBA"/>
</dbReference>
<keyword evidence="2" id="KW-0479">Metal-binding</keyword>
<keyword evidence="11" id="KW-1185">Reference proteome</keyword>
<organism evidence="10 11">
    <name type="scientific">Notoacmeibacter marinus</name>
    <dbReference type="NCBI Taxonomy" id="1876515"/>
    <lineage>
        <taxon>Bacteria</taxon>
        <taxon>Pseudomonadati</taxon>
        <taxon>Pseudomonadota</taxon>
        <taxon>Alphaproteobacteria</taxon>
        <taxon>Hyphomicrobiales</taxon>
        <taxon>Notoacmeibacteraceae</taxon>
        <taxon>Notoacmeibacter</taxon>
    </lineage>
</organism>
<dbReference type="PANTHER" id="PTHR33693">
    <property type="entry name" value="TYPE-5 URACIL-DNA GLYCOSYLASE"/>
    <property type="match status" value="1"/>
</dbReference>
<dbReference type="CDD" id="cd10030">
    <property type="entry name" value="UDG-F4_TTUDGA_SPO1dp_like"/>
    <property type="match status" value="1"/>
</dbReference>
<evidence type="ECO:0000256" key="2">
    <source>
        <dbReference type="ARBA" id="ARBA00022723"/>
    </source>
</evidence>
<evidence type="ECO:0000259" key="9">
    <source>
        <dbReference type="SMART" id="SM00986"/>
    </source>
</evidence>
<dbReference type="PANTHER" id="PTHR33693:SF1">
    <property type="entry name" value="TYPE-4 URACIL-DNA GLYCOSYLASE"/>
    <property type="match status" value="1"/>
</dbReference>
<gene>
    <name evidence="10" type="ORF">B7H23_14805</name>
</gene>
<dbReference type="InterPro" id="IPR036895">
    <property type="entry name" value="Uracil-DNA_glycosylase-like_sf"/>
</dbReference>
<dbReference type="SMART" id="SM00986">
    <property type="entry name" value="UDG"/>
    <property type="match status" value="1"/>
</dbReference>
<sequence>MACIDTVRLSRWVMDDLAGILEFYRDAGVDTPLDDQPANRLALPEPADTGPSQSPQRQAGPAGREAMPNVVATSSNDTPAMGQDLPARIAEANEIARQADTIDALREALVQWDGIDLAQTVPTMVFGSGPETAALLVLADCPERQDVSGEQLWSGAGGRMVDMMLAAIGQSRADTRFAAACPWRAPGGIATDEQQAVLRPFLLRHIALSQPKIVLTFGQTALKSLTGQQGNFLKDRGRWHEIELAVTDEAMEPVAVRPTFHPHYLMKNPAQKRLTWADLLAVKSRLADGG</sequence>
<evidence type="ECO:0000256" key="1">
    <source>
        <dbReference type="ARBA" id="ARBA00022485"/>
    </source>
</evidence>
<feature type="region of interest" description="Disordered" evidence="8">
    <location>
        <begin position="29"/>
        <end position="66"/>
    </location>
</feature>
<keyword evidence="1" id="KW-0004">4Fe-4S</keyword>
<evidence type="ECO:0000256" key="3">
    <source>
        <dbReference type="ARBA" id="ARBA00022763"/>
    </source>
</evidence>
<dbReference type="Gene3D" id="3.40.470.10">
    <property type="entry name" value="Uracil-DNA glycosylase-like domain"/>
    <property type="match status" value="1"/>
</dbReference>
<feature type="domain" description="Uracil-DNA glycosylase-like" evidence="9">
    <location>
        <begin position="126"/>
        <end position="280"/>
    </location>
</feature>
<keyword evidence="7" id="KW-0234">DNA repair</keyword>